<dbReference type="Gene3D" id="6.10.340.10">
    <property type="match status" value="1"/>
</dbReference>
<dbReference type="Proteomes" id="UP000029500">
    <property type="component" value="Chromosome"/>
</dbReference>
<keyword evidence="16" id="KW-1185">Reference proteome</keyword>
<keyword evidence="12" id="KW-0812">Transmembrane</keyword>
<feature type="domain" description="HAMP" evidence="14">
    <location>
        <begin position="314"/>
        <end position="373"/>
    </location>
</feature>
<feature type="transmembrane region" description="Helical" evidence="12">
    <location>
        <begin position="293"/>
        <end position="313"/>
    </location>
</feature>
<evidence type="ECO:0000256" key="11">
    <source>
        <dbReference type="ARBA" id="ARBA00023136"/>
    </source>
</evidence>
<keyword evidence="12" id="KW-1133">Transmembrane helix</keyword>
<dbReference type="CDD" id="cd06225">
    <property type="entry name" value="HAMP"/>
    <property type="match status" value="1"/>
</dbReference>
<dbReference type="InterPro" id="IPR003594">
    <property type="entry name" value="HATPase_dom"/>
</dbReference>
<dbReference type="HOGENOM" id="CLU_020473_6_1_9"/>
<dbReference type="GO" id="GO:0005886">
    <property type="term" value="C:plasma membrane"/>
    <property type="evidence" value="ECO:0007669"/>
    <property type="project" value="UniProtKB-SubCell"/>
</dbReference>
<dbReference type="SMART" id="SM00387">
    <property type="entry name" value="HATPase_c"/>
    <property type="match status" value="1"/>
</dbReference>
<evidence type="ECO:0000256" key="8">
    <source>
        <dbReference type="ARBA" id="ARBA00022777"/>
    </source>
</evidence>
<dbReference type="AlphaFoldDB" id="A0A089M850"/>
<evidence type="ECO:0000256" key="1">
    <source>
        <dbReference type="ARBA" id="ARBA00000085"/>
    </source>
</evidence>
<dbReference type="PROSITE" id="PS50885">
    <property type="entry name" value="HAMP"/>
    <property type="match status" value="1"/>
</dbReference>
<dbReference type="PANTHER" id="PTHR34220:SF7">
    <property type="entry name" value="SENSOR HISTIDINE KINASE YPDA"/>
    <property type="match status" value="1"/>
</dbReference>
<comment type="subcellular location">
    <subcellularLocation>
        <location evidence="2">Cell membrane</location>
        <topology evidence="2">Multi-pass membrane protein</topology>
    </subcellularLocation>
</comment>
<evidence type="ECO:0000313" key="16">
    <source>
        <dbReference type="Proteomes" id="UP000029500"/>
    </source>
</evidence>
<dbReference type="SUPFAM" id="SSF55874">
    <property type="entry name" value="ATPase domain of HSP90 chaperone/DNA topoisomerase II/histidine kinase"/>
    <property type="match status" value="1"/>
</dbReference>
<dbReference type="KEGG" id="pgm:PGRAT_13610"/>
<evidence type="ECO:0000313" key="15">
    <source>
        <dbReference type="EMBL" id="AIQ68540.1"/>
    </source>
</evidence>
<dbReference type="OrthoDB" id="9776552at2"/>
<dbReference type="PANTHER" id="PTHR34220">
    <property type="entry name" value="SENSOR HISTIDINE KINASE YPDA"/>
    <property type="match status" value="1"/>
</dbReference>
<dbReference type="GO" id="GO:0005524">
    <property type="term" value="F:ATP binding"/>
    <property type="evidence" value="ECO:0007669"/>
    <property type="project" value="UniProtKB-KW"/>
</dbReference>
<keyword evidence="11 12" id="KW-0472">Membrane</keyword>
<evidence type="ECO:0000256" key="2">
    <source>
        <dbReference type="ARBA" id="ARBA00004651"/>
    </source>
</evidence>
<dbReference type="Pfam" id="PF00672">
    <property type="entry name" value="HAMP"/>
    <property type="match status" value="1"/>
</dbReference>
<evidence type="ECO:0000256" key="9">
    <source>
        <dbReference type="ARBA" id="ARBA00022840"/>
    </source>
</evidence>
<gene>
    <name evidence="15" type="ORF">PGRAT_13610</name>
</gene>
<dbReference type="InterPro" id="IPR004358">
    <property type="entry name" value="Sig_transdc_His_kin-like_C"/>
</dbReference>
<keyword evidence="6" id="KW-0808">Transferase</keyword>
<keyword evidence="7" id="KW-0547">Nucleotide-binding</keyword>
<evidence type="ECO:0000256" key="10">
    <source>
        <dbReference type="ARBA" id="ARBA00023012"/>
    </source>
</evidence>
<feature type="domain" description="Histidine kinase" evidence="13">
    <location>
        <begin position="484"/>
        <end position="586"/>
    </location>
</feature>
<dbReference type="STRING" id="189425.PGRAT_13610"/>
<evidence type="ECO:0000256" key="4">
    <source>
        <dbReference type="ARBA" id="ARBA00022475"/>
    </source>
</evidence>
<dbReference type="SUPFAM" id="SSF158472">
    <property type="entry name" value="HAMP domain-like"/>
    <property type="match status" value="1"/>
</dbReference>
<dbReference type="InterPro" id="IPR050640">
    <property type="entry name" value="Bact_2-comp_sensor_kinase"/>
</dbReference>
<keyword evidence="5" id="KW-0597">Phosphoprotein</keyword>
<dbReference type="EMBL" id="CP009287">
    <property type="protein sequence ID" value="AIQ68540.1"/>
    <property type="molecule type" value="Genomic_DNA"/>
</dbReference>
<dbReference type="GO" id="GO:0000155">
    <property type="term" value="F:phosphorelay sensor kinase activity"/>
    <property type="evidence" value="ECO:0007669"/>
    <property type="project" value="InterPro"/>
</dbReference>
<proteinExistence type="predicted"/>
<dbReference type="eggNOG" id="COG2972">
    <property type="taxonomic scope" value="Bacteria"/>
</dbReference>
<dbReference type="InterPro" id="IPR036890">
    <property type="entry name" value="HATPase_C_sf"/>
</dbReference>
<evidence type="ECO:0000256" key="12">
    <source>
        <dbReference type="SAM" id="Phobius"/>
    </source>
</evidence>
<dbReference type="Pfam" id="PF02518">
    <property type="entry name" value="HATPase_c"/>
    <property type="match status" value="1"/>
</dbReference>
<comment type="catalytic activity">
    <reaction evidence="1">
        <text>ATP + protein L-histidine = ADP + protein N-phospho-L-histidine.</text>
        <dbReference type="EC" id="2.7.13.3"/>
    </reaction>
</comment>
<accession>A0A089M850</accession>
<dbReference type="InterPro" id="IPR010559">
    <property type="entry name" value="Sig_transdc_His_kin_internal"/>
</dbReference>
<evidence type="ECO:0000256" key="3">
    <source>
        <dbReference type="ARBA" id="ARBA00012438"/>
    </source>
</evidence>
<dbReference type="SMART" id="SM00304">
    <property type="entry name" value="HAMP"/>
    <property type="match status" value="1"/>
</dbReference>
<sequence length="598" mass="67988">MLLDKNKSAFKNPGIFKKMIMLISFLLLLSFLFSLIFLQYVYRIYDHQIYGKASEVLGMSSVSIENGLKELEQLSFAVVSDEQIQNCLRQLLDHPSPYERQLLHNKIINRLVAFAGAEKYVYSMILMDTNDGVMTAGNREWLSETLQDQLKPLAIAGAGSNIWFTQGSKNSLLAVRQIKSYTGSAFTLDNLGTLVIRIRVERIIADSTSFAEDGGQLIVVDKGTGRSVYPGEPLLLPKELAREVQRPEAYRTVRYSTGTYFVTKTNSSYMDWTYINATPFNEMFRQITFVKRLVVISFGCILLLGLLLGYRLARSIVRPISKLTEKMQRIEKGDLDNLEEQALGFVSQTAQDEVSQLNRTFKMMIRRIRELIDENYAKQLVIRETELKALQAQINPHFLYNTLESINWLAKVNRQKQISEMVEALGFLLRSSIGLKDPLISLEKELNIVRSYVIIQQTRFEERLDFRLDVPDGLLDALIPKLTLQPLVENAIRYALEPNIEPCIISISISRREDGLDLRVSDNGPGMSAEFIRELKEGRIQTRGEGIGLANITERIQIVFGQEWGTEIESRPGGGTAILVHIPYVRGEYRHVQITAGR</sequence>
<dbReference type="RefSeq" id="WP_036705359.1">
    <property type="nucleotide sequence ID" value="NZ_CP009287.1"/>
</dbReference>
<keyword evidence="4" id="KW-1003">Cell membrane</keyword>
<dbReference type="EC" id="2.7.13.3" evidence="3"/>
<dbReference type="PROSITE" id="PS50109">
    <property type="entry name" value="HIS_KIN"/>
    <property type="match status" value="1"/>
</dbReference>
<evidence type="ECO:0000259" key="14">
    <source>
        <dbReference type="PROSITE" id="PS50885"/>
    </source>
</evidence>
<name>A0A089M850_9BACL</name>
<keyword evidence="9" id="KW-0067">ATP-binding</keyword>
<reference evidence="15 16" key="1">
    <citation type="submission" date="2014-08" db="EMBL/GenBank/DDBJ databases">
        <title>Comparative genomics of the Paenibacillus odorifer group.</title>
        <authorList>
            <person name="den Bakker H.C."/>
            <person name="Tsai Y.-C."/>
            <person name="Martin N."/>
            <person name="Korlach J."/>
            <person name="Wiedmann M."/>
        </authorList>
    </citation>
    <scope>NUCLEOTIDE SEQUENCE [LARGE SCALE GENOMIC DNA]</scope>
    <source>
        <strain evidence="15 16">DSM 15220</strain>
    </source>
</reference>
<evidence type="ECO:0000256" key="7">
    <source>
        <dbReference type="ARBA" id="ARBA00022741"/>
    </source>
</evidence>
<dbReference type="InterPro" id="IPR003660">
    <property type="entry name" value="HAMP_dom"/>
</dbReference>
<dbReference type="PRINTS" id="PR00344">
    <property type="entry name" value="BCTRLSENSOR"/>
</dbReference>
<dbReference type="Pfam" id="PF06580">
    <property type="entry name" value="His_kinase"/>
    <property type="match status" value="1"/>
</dbReference>
<feature type="transmembrane region" description="Helical" evidence="12">
    <location>
        <begin position="20"/>
        <end position="42"/>
    </location>
</feature>
<keyword evidence="10" id="KW-0902">Two-component regulatory system</keyword>
<evidence type="ECO:0000256" key="5">
    <source>
        <dbReference type="ARBA" id="ARBA00022553"/>
    </source>
</evidence>
<protein>
    <recommendedName>
        <fullName evidence="3">histidine kinase</fullName>
        <ecNumber evidence="3">2.7.13.3</ecNumber>
    </recommendedName>
</protein>
<dbReference type="Gene3D" id="3.30.565.10">
    <property type="entry name" value="Histidine kinase-like ATPase, C-terminal domain"/>
    <property type="match status" value="1"/>
</dbReference>
<organism evidence="15 16">
    <name type="scientific">Paenibacillus graminis</name>
    <dbReference type="NCBI Taxonomy" id="189425"/>
    <lineage>
        <taxon>Bacteria</taxon>
        <taxon>Bacillati</taxon>
        <taxon>Bacillota</taxon>
        <taxon>Bacilli</taxon>
        <taxon>Bacillales</taxon>
        <taxon>Paenibacillaceae</taxon>
        <taxon>Paenibacillus</taxon>
    </lineage>
</organism>
<evidence type="ECO:0000259" key="13">
    <source>
        <dbReference type="PROSITE" id="PS50109"/>
    </source>
</evidence>
<evidence type="ECO:0000256" key="6">
    <source>
        <dbReference type="ARBA" id="ARBA00022679"/>
    </source>
</evidence>
<keyword evidence="8 15" id="KW-0418">Kinase</keyword>
<dbReference type="InterPro" id="IPR005467">
    <property type="entry name" value="His_kinase_dom"/>
</dbReference>